<comment type="caution">
    <text evidence="3">The sequence shown here is derived from an EMBL/GenBank/DDBJ whole genome shotgun (WGS) entry which is preliminary data.</text>
</comment>
<evidence type="ECO:0000259" key="2">
    <source>
        <dbReference type="PROSITE" id="PS50943"/>
    </source>
</evidence>
<dbReference type="SMART" id="SM00530">
    <property type="entry name" value="HTH_XRE"/>
    <property type="match status" value="1"/>
</dbReference>
<accession>A0ABP7ERF9</accession>
<dbReference type="CDD" id="cd00093">
    <property type="entry name" value="HTH_XRE"/>
    <property type="match status" value="1"/>
</dbReference>
<sequence length="116" mass="13700">MNKDRLIHLREKKGWTKAESARRLSIATSTYSSYEYGHRKPDSEMLVKIAKLHDVSTDYLLGNDREEKENLFDETDVLMFSDKEGFDNLSEADKQELRELLNDQLEFWIEKKNKGK</sequence>
<dbReference type="RefSeq" id="WP_344702384.1">
    <property type="nucleotide sequence ID" value="NZ_BAABCK010000021.1"/>
</dbReference>
<dbReference type="PROSITE" id="PS50943">
    <property type="entry name" value="HTH_CROC1"/>
    <property type="match status" value="1"/>
</dbReference>
<feature type="domain" description="HTH cro/C1-type" evidence="2">
    <location>
        <begin position="6"/>
        <end position="60"/>
    </location>
</feature>
<evidence type="ECO:0000313" key="4">
    <source>
        <dbReference type="Proteomes" id="UP001500920"/>
    </source>
</evidence>
<dbReference type="PANTHER" id="PTHR46558">
    <property type="entry name" value="TRACRIPTIONAL REGULATORY PROTEIN-RELATED-RELATED"/>
    <property type="match status" value="1"/>
</dbReference>
<evidence type="ECO:0000313" key="3">
    <source>
        <dbReference type="EMBL" id="GAA3723351.1"/>
    </source>
</evidence>
<name>A0ABP7ERF9_9STAP</name>
<dbReference type="EMBL" id="BAABCK010000021">
    <property type="protein sequence ID" value="GAA3723351.1"/>
    <property type="molecule type" value="Genomic_DNA"/>
</dbReference>
<organism evidence="3 4">
    <name type="scientific">Salinicoccus jeotgali</name>
    <dbReference type="NCBI Taxonomy" id="381634"/>
    <lineage>
        <taxon>Bacteria</taxon>
        <taxon>Bacillati</taxon>
        <taxon>Bacillota</taxon>
        <taxon>Bacilli</taxon>
        <taxon>Bacillales</taxon>
        <taxon>Staphylococcaceae</taxon>
        <taxon>Salinicoccus</taxon>
    </lineage>
</organism>
<gene>
    <name evidence="3" type="ORF">GCM10022378_11850</name>
</gene>
<dbReference type="Pfam" id="PF01381">
    <property type="entry name" value="HTH_3"/>
    <property type="match status" value="1"/>
</dbReference>
<protein>
    <submittedName>
        <fullName evidence="3">Helix-turn-helix domain-containing protein</fullName>
    </submittedName>
</protein>
<proteinExistence type="predicted"/>
<keyword evidence="4" id="KW-1185">Reference proteome</keyword>
<dbReference type="InterPro" id="IPR010982">
    <property type="entry name" value="Lambda_DNA-bd_dom_sf"/>
</dbReference>
<dbReference type="PANTHER" id="PTHR46558:SF14">
    <property type="entry name" value="HTH-TYPE TRANSCRIPTIONAL REGULATOR ANSR"/>
    <property type="match status" value="1"/>
</dbReference>
<dbReference type="Gene3D" id="1.10.260.40">
    <property type="entry name" value="lambda repressor-like DNA-binding domains"/>
    <property type="match status" value="1"/>
</dbReference>
<reference evidence="4" key="1">
    <citation type="journal article" date="2019" name="Int. J. Syst. Evol. Microbiol.">
        <title>The Global Catalogue of Microorganisms (GCM) 10K type strain sequencing project: providing services to taxonomists for standard genome sequencing and annotation.</title>
        <authorList>
            <consortium name="The Broad Institute Genomics Platform"/>
            <consortium name="The Broad Institute Genome Sequencing Center for Infectious Disease"/>
            <person name="Wu L."/>
            <person name="Ma J."/>
        </authorList>
    </citation>
    <scope>NUCLEOTIDE SEQUENCE [LARGE SCALE GENOMIC DNA]</scope>
    <source>
        <strain evidence="4">JCM 16981</strain>
    </source>
</reference>
<keyword evidence="1" id="KW-0238">DNA-binding</keyword>
<dbReference type="Proteomes" id="UP001500920">
    <property type="component" value="Unassembled WGS sequence"/>
</dbReference>
<evidence type="ECO:0000256" key="1">
    <source>
        <dbReference type="ARBA" id="ARBA00023125"/>
    </source>
</evidence>
<dbReference type="InterPro" id="IPR001387">
    <property type="entry name" value="Cro/C1-type_HTH"/>
</dbReference>
<dbReference type="SUPFAM" id="SSF47413">
    <property type="entry name" value="lambda repressor-like DNA-binding domains"/>
    <property type="match status" value="1"/>
</dbReference>